<dbReference type="SUPFAM" id="SSF53850">
    <property type="entry name" value="Periplasmic binding protein-like II"/>
    <property type="match status" value="1"/>
</dbReference>
<dbReference type="Proteomes" id="UP000004291">
    <property type="component" value="Chromosome"/>
</dbReference>
<accession>A9DET8</accession>
<reference evidence="7 8" key="2">
    <citation type="submission" date="2012-06" db="EMBL/GenBank/DDBJ databases">
        <authorList>
            <person name="Fiebig A."/>
        </authorList>
    </citation>
    <scope>NUCLEOTIDE SEQUENCE [LARGE SCALE GENOMIC DNA]</scope>
    <source>
        <strain evidence="7 8">DFL-43</strain>
    </source>
</reference>
<evidence type="ECO:0000313" key="8">
    <source>
        <dbReference type="Proteomes" id="UP000004291"/>
    </source>
</evidence>
<dbReference type="PANTHER" id="PTHR30290:SF9">
    <property type="entry name" value="OLIGOPEPTIDE-BINDING PROTEIN APPA"/>
    <property type="match status" value="1"/>
</dbReference>
<keyword evidence="3" id="KW-0813">Transport</keyword>
<comment type="caution">
    <text evidence="7">The sequence shown here is derived from an EMBL/GenBank/DDBJ whole genome shotgun (WGS) entry which is preliminary data.</text>
</comment>
<evidence type="ECO:0000256" key="5">
    <source>
        <dbReference type="SAM" id="SignalP"/>
    </source>
</evidence>
<evidence type="ECO:0000256" key="1">
    <source>
        <dbReference type="ARBA" id="ARBA00004418"/>
    </source>
</evidence>
<dbReference type="RefSeq" id="WP_052093199.1">
    <property type="nucleotide sequence ID" value="NZ_CM002917.1"/>
</dbReference>
<dbReference type="EMBL" id="ABIA03000003">
    <property type="protein sequence ID" value="EDQ31843.2"/>
    <property type="molecule type" value="Genomic_DNA"/>
</dbReference>
<evidence type="ECO:0000256" key="3">
    <source>
        <dbReference type="ARBA" id="ARBA00022448"/>
    </source>
</evidence>
<dbReference type="CDD" id="cd08498">
    <property type="entry name" value="PBP2_NikA_DppA_OppA_like_2"/>
    <property type="match status" value="1"/>
</dbReference>
<evidence type="ECO:0000256" key="4">
    <source>
        <dbReference type="ARBA" id="ARBA00022729"/>
    </source>
</evidence>
<protein>
    <submittedName>
        <fullName evidence="7">ABC-type dipeptide transport system, periplasmic component</fullName>
    </submittedName>
</protein>
<dbReference type="GO" id="GO:0043190">
    <property type="term" value="C:ATP-binding cassette (ABC) transporter complex"/>
    <property type="evidence" value="ECO:0007669"/>
    <property type="project" value="InterPro"/>
</dbReference>
<reference evidence="7 8" key="1">
    <citation type="submission" date="2007-10" db="EMBL/GenBank/DDBJ databases">
        <authorList>
            <person name="Wagner-Dobler I."/>
            <person name="Ferriera S."/>
            <person name="Johnson J."/>
            <person name="Kravitz S."/>
            <person name="Beeson K."/>
            <person name="Sutton G."/>
            <person name="Rogers Y.-H."/>
            <person name="Friedman R."/>
            <person name="Frazier M."/>
            <person name="Venter J.C."/>
        </authorList>
    </citation>
    <scope>NUCLEOTIDE SEQUENCE [LARGE SCALE GENOMIC DNA]</scope>
    <source>
        <strain evidence="7 8">DFL-43</strain>
    </source>
</reference>
<dbReference type="AlphaFoldDB" id="A9DET8"/>
<dbReference type="InterPro" id="IPR039424">
    <property type="entry name" value="SBP_5"/>
</dbReference>
<dbReference type="Gene3D" id="3.90.76.10">
    <property type="entry name" value="Dipeptide-binding Protein, Domain 1"/>
    <property type="match status" value="1"/>
</dbReference>
<comment type="subcellular location">
    <subcellularLocation>
        <location evidence="1">Periplasm</location>
    </subcellularLocation>
</comment>
<gene>
    <name evidence="7" type="ORF">HPDFL43_10651</name>
</gene>
<dbReference type="InterPro" id="IPR000914">
    <property type="entry name" value="SBP_5_dom"/>
</dbReference>
<dbReference type="InterPro" id="IPR030678">
    <property type="entry name" value="Peptide/Ni-bd"/>
</dbReference>
<dbReference type="HOGENOM" id="CLU_017028_7_4_5"/>
<dbReference type="PIRSF" id="PIRSF002741">
    <property type="entry name" value="MppA"/>
    <property type="match status" value="1"/>
</dbReference>
<dbReference type="eggNOG" id="COG0747">
    <property type="taxonomic scope" value="Bacteria"/>
</dbReference>
<dbReference type="STRING" id="411684.HPDFL43_10651"/>
<keyword evidence="4 5" id="KW-0732">Signal</keyword>
<dbReference type="Pfam" id="PF00496">
    <property type="entry name" value="SBP_bac_5"/>
    <property type="match status" value="1"/>
</dbReference>
<feature type="signal peptide" evidence="5">
    <location>
        <begin position="1"/>
        <end position="25"/>
    </location>
</feature>
<feature type="domain" description="Solute-binding protein family 5" evidence="6">
    <location>
        <begin position="77"/>
        <end position="448"/>
    </location>
</feature>
<dbReference type="GO" id="GO:1904680">
    <property type="term" value="F:peptide transmembrane transporter activity"/>
    <property type="evidence" value="ECO:0007669"/>
    <property type="project" value="TreeGrafter"/>
</dbReference>
<dbReference type="GO" id="GO:0015833">
    <property type="term" value="P:peptide transport"/>
    <property type="evidence" value="ECO:0007669"/>
    <property type="project" value="TreeGrafter"/>
</dbReference>
<dbReference type="Gene3D" id="3.40.190.10">
    <property type="entry name" value="Periplasmic binding protein-like II"/>
    <property type="match status" value="1"/>
</dbReference>
<dbReference type="Gene3D" id="3.10.105.10">
    <property type="entry name" value="Dipeptide-binding Protein, Domain 3"/>
    <property type="match status" value="1"/>
</dbReference>
<feature type="chain" id="PRO_5002737247" evidence="5">
    <location>
        <begin position="26"/>
        <end position="532"/>
    </location>
</feature>
<evidence type="ECO:0000256" key="2">
    <source>
        <dbReference type="ARBA" id="ARBA00005695"/>
    </source>
</evidence>
<sequence length="532" mass="58741">MTRPITRSPLRRLAAGLMISAAVMSAGLTAANAETIRWARVGDALTLDPHSANEGPTSTLLHHIYETLVRRDLDGSLKPRLATEWFIHPDDPTVWVFKLREGVKFHDGSDFTAEDVVASVTRVTAETSDFKGLHTAVAGAEAVDDYTVHIKMSGPSPLYVQNLTNFFIVDKGWVEANGVELPQDFKAGEEKYTVRNTNGTGPYVLESRDPEVRTVLTTNPDHWDEAPQVTEIIYTPIKEAATRVAALLSGEVDFVQDVPVQDIERLSNTPGVAVTAGAENRTIFFAYDVTSDSLISLPGDNPFKKPEVREAMALALDRDAIRQVVMRGQSVPGGQNVPPFVNGHDEALDAYTAPDYDKAMELMTAAGYPDGFAIDMHCPNDRYINDEAICQAYVGMLGRIGIKANLVSQSRTIHFPAIQNRQVDFYLLGWGVPTFDSQYVFDFLVHSPEEGRGGWNGSRYNNAEVDAMIKSLATETDLVKRDATIAEIWKTIQEDRVFLMVHNQLLAYAAKDNINVAVHPENQPSMTDVTFK</sequence>
<name>A9DET8_HOEPD</name>
<dbReference type="GO" id="GO:0030288">
    <property type="term" value="C:outer membrane-bounded periplasmic space"/>
    <property type="evidence" value="ECO:0007669"/>
    <property type="project" value="UniProtKB-ARBA"/>
</dbReference>
<organism evidence="7 8">
    <name type="scientific">Hoeflea phototrophica (strain DSM 17068 / NCIMB 14078 / DFL-43)</name>
    <dbReference type="NCBI Taxonomy" id="411684"/>
    <lineage>
        <taxon>Bacteria</taxon>
        <taxon>Pseudomonadati</taxon>
        <taxon>Pseudomonadota</taxon>
        <taxon>Alphaproteobacteria</taxon>
        <taxon>Hyphomicrobiales</taxon>
        <taxon>Rhizobiaceae</taxon>
        <taxon>Hoeflea</taxon>
    </lineage>
</organism>
<evidence type="ECO:0000313" key="7">
    <source>
        <dbReference type="EMBL" id="EDQ31843.2"/>
    </source>
</evidence>
<dbReference type="PANTHER" id="PTHR30290">
    <property type="entry name" value="PERIPLASMIC BINDING COMPONENT OF ABC TRANSPORTER"/>
    <property type="match status" value="1"/>
</dbReference>
<keyword evidence="8" id="KW-1185">Reference proteome</keyword>
<evidence type="ECO:0000259" key="6">
    <source>
        <dbReference type="Pfam" id="PF00496"/>
    </source>
</evidence>
<comment type="similarity">
    <text evidence="2">Belongs to the bacterial solute-binding protein 5 family.</text>
</comment>
<proteinExistence type="inferred from homology"/>